<name>A0A5S5C5I7_9BACL</name>
<sequence length="33" mass="3648">MTMGMAWILMSAREGAESWSGVLLTFGTDITRK</sequence>
<dbReference type="EMBL" id="VNHS01000005">
    <property type="protein sequence ID" value="TYP74594.1"/>
    <property type="molecule type" value="Genomic_DNA"/>
</dbReference>
<organism evidence="1 2">
    <name type="scientific">Paenibacillus methanolicus</name>
    <dbReference type="NCBI Taxonomy" id="582686"/>
    <lineage>
        <taxon>Bacteria</taxon>
        <taxon>Bacillati</taxon>
        <taxon>Bacillota</taxon>
        <taxon>Bacilli</taxon>
        <taxon>Bacillales</taxon>
        <taxon>Paenibacillaceae</taxon>
        <taxon>Paenibacillus</taxon>
    </lineage>
</organism>
<evidence type="ECO:0000313" key="2">
    <source>
        <dbReference type="Proteomes" id="UP000323257"/>
    </source>
</evidence>
<keyword evidence="2" id="KW-1185">Reference proteome</keyword>
<reference evidence="1 2" key="1">
    <citation type="submission" date="2019-07" db="EMBL/GenBank/DDBJ databases">
        <title>Genomic Encyclopedia of Type Strains, Phase III (KMG-III): the genomes of soil and plant-associated and newly described type strains.</title>
        <authorList>
            <person name="Whitman W."/>
        </authorList>
    </citation>
    <scope>NUCLEOTIDE SEQUENCE [LARGE SCALE GENOMIC DNA]</scope>
    <source>
        <strain evidence="1 2">BL24</strain>
    </source>
</reference>
<gene>
    <name evidence="1" type="ORF">BCM02_105138</name>
</gene>
<dbReference type="Proteomes" id="UP000323257">
    <property type="component" value="Unassembled WGS sequence"/>
</dbReference>
<accession>A0A5S5C5I7</accession>
<comment type="caution">
    <text evidence="1">The sequence shown here is derived from an EMBL/GenBank/DDBJ whole genome shotgun (WGS) entry which is preliminary data.</text>
</comment>
<proteinExistence type="predicted"/>
<protein>
    <submittedName>
        <fullName evidence="1">Uncharacterized protein</fullName>
    </submittedName>
</protein>
<dbReference type="AlphaFoldDB" id="A0A5S5C5I7"/>
<evidence type="ECO:0000313" key="1">
    <source>
        <dbReference type="EMBL" id="TYP74594.1"/>
    </source>
</evidence>